<keyword id="KW-0903">Direct protein sequencing</keyword>
<proteinExistence type="evidence at protein level"/>
<name>Q7M4C1_ECHMA</name>
<accession>Q7M4C1</accession>
<reference evidence="1" key="1">
    <citation type="journal article" date="1989" name="Comp. Biochem. Physiol.">
        <title>A halogenated amino acid-containing sperm activating peptide and its related peptides isolated from the egg jelly of sea urchins, Tripneustes gratilla, Pseudoboletia maculata, Strongylocentrotus nudus, Echinometra mathaei and Heterocentrotus mammillatus.</title>
        <authorList>
            <person name="Yoshino K.I."/>
            <person name="Kajiura H."/>
            <person name="Nomura K."/>
            <person name="Takao T."/>
            <person name="Shimonishi Y."/>
            <person name="Kurita M."/>
            <person name="Yamaguchi M."/>
            <person name="Suzuki N."/>
        </authorList>
    </citation>
    <scope>PROTEIN SEQUENCE</scope>
</reference>
<evidence type="ECO:0000313" key="1">
    <source>
        <dbReference type="PIR" id="E60589"/>
    </source>
</evidence>
<protein>
    <submittedName>
        <fullName evidence="1">Sperm-activating peptide (Tyr-2, Ser-3,5, Ala-8, Asp-10 SAP-I)</fullName>
    </submittedName>
</protein>
<dbReference type="PIR" id="E60589">
    <property type="entry name" value="E60589"/>
</dbReference>
<organism evidence="1">
    <name type="scientific">Echinometra mathaei</name>
    <name type="common">Rock boring urchin</name>
    <name type="synonym">Echinus mathaei</name>
    <dbReference type="NCBI Taxonomy" id="31178"/>
    <lineage>
        <taxon>Eukaryota</taxon>
        <taxon>Metazoa</taxon>
        <taxon>Echinodermata</taxon>
        <taxon>Eleutherozoa</taxon>
        <taxon>Echinozoa</taxon>
        <taxon>Echinoidea</taxon>
        <taxon>Euechinoidea</taxon>
        <taxon>Echinacea</taxon>
        <taxon>Camarodonta</taxon>
        <taxon>Echinidea</taxon>
        <taxon>Echinometridae</taxon>
        <taxon>Echinometra</taxon>
    </lineage>
</organism>
<sequence length="10" mass="925">GYSLSGGAVD</sequence>